<evidence type="ECO:0000313" key="6">
    <source>
        <dbReference type="EMBL" id="MFC5863169.1"/>
    </source>
</evidence>
<evidence type="ECO:0000256" key="1">
    <source>
        <dbReference type="ARBA" id="ARBA00004167"/>
    </source>
</evidence>
<dbReference type="NCBIfam" id="TIGR01352">
    <property type="entry name" value="tonB_Cterm"/>
    <property type="match status" value="1"/>
</dbReference>
<feature type="domain" description="TonB C-terminal" evidence="5">
    <location>
        <begin position="47"/>
        <end position="101"/>
    </location>
</feature>
<dbReference type="SUPFAM" id="SSF74653">
    <property type="entry name" value="TolA/TonB C-terminal domain"/>
    <property type="match status" value="1"/>
</dbReference>
<evidence type="ECO:0000259" key="5">
    <source>
        <dbReference type="Pfam" id="PF03544"/>
    </source>
</evidence>
<dbReference type="Proteomes" id="UP001596091">
    <property type="component" value="Unassembled WGS sequence"/>
</dbReference>
<evidence type="ECO:0000256" key="4">
    <source>
        <dbReference type="ARBA" id="ARBA00023136"/>
    </source>
</evidence>
<dbReference type="InterPro" id="IPR037682">
    <property type="entry name" value="TonB_C"/>
</dbReference>
<dbReference type="InterPro" id="IPR006260">
    <property type="entry name" value="TonB/TolA_C"/>
</dbReference>
<keyword evidence="7" id="KW-1185">Reference proteome</keyword>
<comment type="caution">
    <text evidence="6">The sequence shown here is derived from an EMBL/GenBank/DDBJ whole genome shotgun (WGS) entry which is preliminary data.</text>
</comment>
<evidence type="ECO:0000256" key="3">
    <source>
        <dbReference type="ARBA" id="ARBA00022989"/>
    </source>
</evidence>
<sequence>MPLPETPGNAAQNVRISTRVIAPHLISATNVVPPTTTVSKAVPVPARVGLDVTVGANGKAQNVKVRQSLTPEWDASVIAAVKQFHFTPATLDGQPFATKLHLIVDLC</sequence>
<keyword evidence="3" id="KW-1133">Transmembrane helix</keyword>
<dbReference type="RefSeq" id="WP_263339674.1">
    <property type="nucleotide sequence ID" value="NZ_JAGSYH010000005.1"/>
</dbReference>
<organism evidence="6 7">
    <name type="scientific">Acidicapsa dinghuensis</name>
    <dbReference type="NCBI Taxonomy" id="2218256"/>
    <lineage>
        <taxon>Bacteria</taxon>
        <taxon>Pseudomonadati</taxon>
        <taxon>Acidobacteriota</taxon>
        <taxon>Terriglobia</taxon>
        <taxon>Terriglobales</taxon>
        <taxon>Acidobacteriaceae</taxon>
        <taxon>Acidicapsa</taxon>
    </lineage>
</organism>
<evidence type="ECO:0000313" key="7">
    <source>
        <dbReference type="Proteomes" id="UP001596091"/>
    </source>
</evidence>
<keyword evidence="4" id="KW-0472">Membrane</keyword>
<name>A0ABW1EGR9_9BACT</name>
<comment type="subcellular location">
    <subcellularLocation>
        <location evidence="1">Membrane</location>
        <topology evidence="1">Single-pass membrane protein</topology>
    </subcellularLocation>
</comment>
<dbReference type="Pfam" id="PF03544">
    <property type="entry name" value="TonB_C"/>
    <property type="match status" value="1"/>
</dbReference>
<accession>A0ABW1EGR9</accession>
<proteinExistence type="predicted"/>
<gene>
    <name evidence="6" type="ORF">ACFPT7_12760</name>
</gene>
<dbReference type="EMBL" id="JBHSPH010000003">
    <property type="protein sequence ID" value="MFC5863169.1"/>
    <property type="molecule type" value="Genomic_DNA"/>
</dbReference>
<dbReference type="Gene3D" id="3.30.1150.10">
    <property type="match status" value="1"/>
</dbReference>
<reference evidence="7" key="1">
    <citation type="journal article" date="2019" name="Int. J. Syst. Evol. Microbiol.">
        <title>The Global Catalogue of Microorganisms (GCM) 10K type strain sequencing project: providing services to taxonomists for standard genome sequencing and annotation.</title>
        <authorList>
            <consortium name="The Broad Institute Genomics Platform"/>
            <consortium name="The Broad Institute Genome Sequencing Center for Infectious Disease"/>
            <person name="Wu L."/>
            <person name="Ma J."/>
        </authorList>
    </citation>
    <scope>NUCLEOTIDE SEQUENCE [LARGE SCALE GENOMIC DNA]</scope>
    <source>
        <strain evidence="7">JCM 4087</strain>
    </source>
</reference>
<keyword evidence="2" id="KW-0812">Transmembrane</keyword>
<evidence type="ECO:0000256" key="2">
    <source>
        <dbReference type="ARBA" id="ARBA00022692"/>
    </source>
</evidence>
<protein>
    <submittedName>
        <fullName evidence="6">Energy transducer TonB</fullName>
    </submittedName>
</protein>